<name>A0A139WEI1_TRICA</name>
<dbReference type="InterPro" id="IPR036390">
    <property type="entry name" value="WH_DNA-bd_sf"/>
</dbReference>
<dbReference type="PROSITE" id="PS51192">
    <property type="entry name" value="HELICASE_ATP_BIND_1"/>
    <property type="match status" value="1"/>
</dbReference>
<evidence type="ECO:0000256" key="16">
    <source>
        <dbReference type="ARBA" id="ARBA00034617"/>
    </source>
</evidence>
<evidence type="ECO:0000256" key="20">
    <source>
        <dbReference type="ARBA" id="ARBA00073450"/>
    </source>
</evidence>
<keyword evidence="6" id="KW-0547">Nucleotide-binding</keyword>
<sequence>MCGPPFHRSGAPCTLRHVANINKRHYARGGRISCALEGSACAPRRLRRPHSVSESVSSMAVARRLCCSQAAGGGPLLREPGPRSPDSLLDITAKIVAENIPFQRIEERYDRIPEPVQRRIIFWSFPRNERDICMYSSLSRVPPVNAGAEPQNLSFCKGLKLLETGCVDSVLQVGFHLSGIVTASRTSPLQTTLPCGVQEPPQKFKVSVSFDRCKITSVTCSCDTKDIFWCQHVVALSLYRIRNAESVRLRVPISVIHLKMRDNNEDFFDQFNQKSISKVKRFNFKEIIGKGSAKPTSDENAKIEVMSTRVEAQKTINCEVPSKINRPTSLNTSLLKTGSSDAFQVDTKDKILKKFSFKKQTVLKTTTSQQSLESSSKQDGCVGIFNKHVASSASSESSKKFNFKKQVTLNTNCGTLNNVAEARPTQNGDFLETFKNHVTETSNKTTTSLEILNTTQNEYVGTSPALGSHNSSQAGPSSNFSADDYMDDETFASFLACEMDLETPQNNTKDVSPPPEATQSGVFTGRTDDSHEFRKKYPHTEVMYEVLHQKFGLRHFRPHQEEIINASLTQQDCFVLMPTGGGKSLCYQLPAVLMPGVTIVISPLRALISDQVDKLNALDIPSAHLCSDVKKADVDVIFQKLHVREPILKLLYLTPEKMSASGKVTDMIKSLYARNKLARFVIDEVHCLSQWGHDFRPDYKQLSNLRKQYPEVPIICLTATATKQVQGDVTNILGLKNPKTFIRSFNRPNIKYRVIPKNGIKVVEEITKLIKQRFYRKSGIIYCLCRADCEKLAEDLCKLGIKAKAYHAGMSDSIREKQQREWMQDQFHVIVATIAFGMGIDKPDVRFVIHNSMPKSVEAFYQESGRAGRDGEPSYSYLFYSYADAGRLKRLMQMDRGVNKNALHGHYENLYQMVSFCENIVDCRRYLQLIHLGEKFDRKICMENKAMMCDNCENIKNNKLSDVTKEARELGQLVHDLARLENVTLLYVADVYKGSKLKKIVEKRHDQHRFYGGGSSLDRVDIQRILINLVLRKILTDFCTFNGDFPVVYIKPGVKFTTVNQPDLKIMLSIRERIAPVAKVSMTKSSSDESRSPTPSTSAAQPVAANKFKINAIKVQCHEELLEECRRLALERSVTLSSIMNLSAIKNMSEVLPNTKEDFMKIQHVTQANYEKFGEYFLKITTKHREELNKLQTPVASFESTRSSNAFDDSDWWLDSSQSTSGVKRKSTSGYKKNAKRFKRNYYKKGKGKGKAKAKSTKKAPKNNKKGNSLGLMPLK</sequence>
<evidence type="ECO:0000256" key="18">
    <source>
        <dbReference type="ARBA" id="ARBA00044542"/>
    </source>
</evidence>
<dbReference type="FunFam" id="1.10.10.10:FF:000495">
    <property type="entry name" value="RecQ family helicase MusN"/>
    <property type="match status" value="1"/>
</dbReference>
<dbReference type="PANTHER" id="PTHR13710">
    <property type="entry name" value="DNA HELICASE RECQ FAMILY MEMBER"/>
    <property type="match status" value="1"/>
</dbReference>
<protein>
    <recommendedName>
        <fullName evidence="20">RecQ-like DNA helicase BLM</fullName>
        <ecNumber evidence="17">5.6.2.4</ecNumber>
    </recommendedName>
    <alternativeName>
        <fullName evidence="21">Bloom syndrome protein homolog</fullName>
    </alternativeName>
    <alternativeName>
        <fullName evidence="18">DNA 3'-5' helicase BLM</fullName>
    </alternativeName>
    <alternativeName>
        <fullName evidence="22">RecQ helicase homolog</fullName>
    </alternativeName>
</protein>
<keyword evidence="10" id="KW-0862">Zinc</keyword>
<dbReference type="Pfam" id="PF00270">
    <property type="entry name" value="DEAD"/>
    <property type="match status" value="1"/>
</dbReference>
<keyword evidence="5" id="KW-0479">Metal-binding</keyword>
<keyword evidence="8" id="KW-0378">Hydrolase</keyword>
<dbReference type="PROSITE" id="PS50967">
    <property type="entry name" value="HRDC"/>
    <property type="match status" value="1"/>
</dbReference>
<evidence type="ECO:0000256" key="14">
    <source>
        <dbReference type="ARBA" id="ARBA00023235"/>
    </source>
</evidence>
<proteinExistence type="inferred from homology"/>
<dbReference type="InterPro" id="IPR044876">
    <property type="entry name" value="HRDC_dom_sf"/>
</dbReference>
<dbReference type="Pfam" id="PF00271">
    <property type="entry name" value="Helicase_C"/>
    <property type="match status" value="1"/>
</dbReference>
<dbReference type="GO" id="GO:0005737">
    <property type="term" value="C:cytoplasm"/>
    <property type="evidence" value="ECO:0000318"/>
    <property type="project" value="GO_Central"/>
</dbReference>
<dbReference type="SUPFAM" id="SSF46785">
    <property type="entry name" value="Winged helix' DNA-binding domain"/>
    <property type="match status" value="1"/>
</dbReference>
<dbReference type="GO" id="GO:0005524">
    <property type="term" value="F:ATP binding"/>
    <property type="evidence" value="ECO:0007669"/>
    <property type="project" value="UniProtKB-KW"/>
</dbReference>
<reference evidence="29 30" key="1">
    <citation type="journal article" date="2008" name="Nature">
        <title>The genome of the model beetle and pest Tribolium castaneum.</title>
        <authorList>
            <consortium name="Tribolium Genome Sequencing Consortium"/>
            <person name="Richards S."/>
            <person name="Gibbs R.A."/>
            <person name="Weinstock G.M."/>
            <person name="Brown S.J."/>
            <person name="Denell R."/>
            <person name="Beeman R.W."/>
            <person name="Gibbs R."/>
            <person name="Beeman R.W."/>
            <person name="Brown S.J."/>
            <person name="Bucher G."/>
            <person name="Friedrich M."/>
            <person name="Grimmelikhuijzen C.J."/>
            <person name="Klingler M."/>
            <person name="Lorenzen M."/>
            <person name="Richards S."/>
            <person name="Roth S."/>
            <person name="Schroder R."/>
            <person name="Tautz D."/>
            <person name="Zdobnov E.M."/>
            <person name="Muzny D."/>
            <person name="Gibbs R.A."/>
            <person name="Weinstock G.M."/>
            <person name="Attaway T."/>
            <person name="Bell S."/>
            <person name="Buhay C.J."/>
            <person name="Chandrabose M.N."/>
            <person name="Chavez D."/>
            <person name="Clerk-Blankenburg K.P."/>
            <person name="Cree A."/>
            <person name="Dao M."/>
            <person name="Davis C."/>
            <person name="Chacko J."/>
            <person name="Dinh H."/>
            <person name="Dugan-Rocha S."/>
            <person name="Fowler G."/>
            <person name="Garner T.T."/>
            <person name="Garnes J."/>
            <person name="Gnirke A."/>
            <person name="Hawes A."/>
            <person name="Hernandez J."/>
            <person name="Hines S."/>
            <person name="Holder M."/>
            <person name="Hume J."/>
            <person name="Jhangiani S.N."/>
            <person name="Joshi V."/>
            <person name="Khan Z.M."/>
            <person name="Jackson L."/>
            <person name="Kovar C."/>
            <person name="Kowis A."/>
            <person name="Lee S."/>
            <person name="Lewis L.R."/>
            <person name="Margolis J."/>
            <person name="Morgan M."/>
            <person name="Nazareth L.V."/>
            <person name="Nguyen N."/>
            <person name="Okwuonu G."/>
            <person name="Parker D."/>
            <person name="Richards S."/>
            <person name="Ruiz S.J."/>
            <person name="Santibanez J."/>
            <person name="Savard J."/>
            <person name="Scherer S.E."/>
            <person name="Schneider B."/>
            <person name="Sodergren E."/>
            <person name="Tautz D."/>
            <person name="Vattahil S."/>
            <person name="Villasana D."/>
            <person name="White C.S."/>
            <person name="Wright R."/>
            <person name="Park Y."/>
            <person name="Beeman R.W."/>
            <person name="Lord J."/>
            <person name="Oppert B."/>
            <person name="Lorenzen M."/>
            <person name="Brown S."/>
            <person name="Wang L."/>
            <person name="Savard J."/>
            <person name="Tautz D."/>
            <person name="Richards S."/>
            <person name="Weinstock G."/>
            <person name="Gibbs R.A."/>
            <person name="Liu Y."/>
            <person name="Worley K."/>
            <person name="Weinstock G."/>
            <person name="Elsik C.G."/>
            <person name="Reese J.T."/>
            <person name="Elhaik E."/>
            <person name="Landan G."/>
            <person name="Graur D."/>
            <person name="Arensburger P."/>
            <person name="Atkinson P."/>
            <person name="Beeman R.W."/>
            <person name="Beidler J."/>
            <person name="Brown S.J."/>
            <person name="Demuth J.P."/>
            <person name="Drury D.W."/>
            <person name="Du Y.Z."/>
            <person name="Fujiwara H."/>
            <person name="Lorenzen M."/>
            <person name="Maselli V."/>
            <person name="Osanai M."/>
            <person name="Park Y."/>
            <person name="Robertson H.M."/>
            <person name="Tu Z."/>
            <person name="Wang J.J."/>
            <person name="Wang S."/>
            <person name="Richards S."/>
            <person name="Song H."/>
            <person name="Zhang L."/>
            <person name="Sodergren E."/>
            <person name="Werner D."/>
            <person name="Stanke M."/>
            <person name="Morgenstern B."/>
            <person name="Solovyev V."/>
            <person name="Kosarev P."/>
            <person name="Brown G."/>
            <person name="Chen H.C."/>
            <person name="Ermolaeva O."/>
            <person name="Hlavina W."/>
            <person name="Kapustin Y."/>
            <person name="Kiryutin B."/>
            <person name="Kitts P."/>
            <person name="Maglott D."/>
            <person name="Pruitt K."/>
            <person name="Sapojnikov V."/>
            <person name="Souvorov A."/>
            <person name="Mackey A.J."/>
            <person name="Waterhouse R.M."/>
            <person name="Wyder S."/>
            <person name="Zdobnov E.M."/>
            <person name="Zdobnov E.M."/>
            <person name="Wyder S."/>
            <person name="Kriventseva E.V."/>
            <person name="Kadowaki T."/>
            <person name="Bork P."/>
            <person name="Aranda M."/>
            <person name="Bao R."/>
            <person name="Beermann A."/>
            <person name="Berns N."/>
            <person name="Bolognesi R."/>
            <person name="Bonneton F."/>
            <person name="Bopp D."/>
            <person name="Brown S.J."/>
            <person name="Bucher G."/>
            <person name="Butts T."/>
            <person name="Chaumot A."/>
            <person name="Denell R.E."/>
            <person name="Ferrier D.E."/>
            <person name="Friedrich M."/>
            <person name="Gordon C.M."/>
            <person name="Jindra M."/>
            <person name="Klingler M."/>
            <person name="Lan Q."/>
            <person name="Lattorff H.M."/>
            <person name="Laudet V."/>
            <person name="von Levetsow C."/>
            <person name="Liu Z."/>
            <person name="Lutz R."/>
            <person name="Lynch J.A."/>
            <person name="da Fonseca R.N."/>
            <person name="Posnien N."/>
            <person name="Reuter R."/>
            <person name="Roth S."/>
            <person name="Savard J."/>
            <person name="Schinko J.B."/>
            <person name="Schmitt C."/>
            <person name="Schoppmeier M."/>
            <person name="Schroder R."/>
            <person name="Shippy T.D."/>
            <person name="Simonnet F."/>
            <person name="Marques-Souza H."/>
            <person name="Tautz D."/>
            <person name="Tomoyasu Y."/>
            <person name="Trauner J."/>
            <person name="Van der Zee M."/>
            <person name="Vervoort M."/>
            <person name="Wittkopp N."/>
            <person name="Wimmer E.A."/>
            <person name="Yang X."/>
            <person name="Jones A.K."/>
            <person name="Sattelle D.B."/>
            <person name="Ebert P.R."/>
            <person name="Nelson D."/>
            <person name="Scott J.G."/>
            <person name="Beeman R.W."/>
            <person name="Muthukrishnan S."/>
            <person name="Kramer K.J."/>
            <person name="Arakane Y."/>
            <person name="Beeman R.W."/>
            <person name="Zhu Q."/>
            <person name="Hogenkamp D."/>
            <person name="Dixit R."/>
            <person name="Oppert B."/>
            <person name="Jiang H."/>
            <person name="Zou Z."/>
            <person name="Marshall J."/>
            <person name="Elpidina E."/>
            <person name="Vinokurov K."/>
            <person name="Oppert C."/>
            <person name="Zou Z."/>
            <person name="Evans J."/>
            <person name="Lu Z."/>
            <person name="Zhao P."/>
            <person name="Sumathipala N."/>
            <person name="Altincicek B."/>
            <person name="Vilcinskas A."/>
            <person name="Williams M."/>
            <person name="Hultmark D."/>
            <person name="Hetru C."/>
            <person name="Jiang H."/>
            <person name="Grimmelikhuijzen C.J."/>
            <person name="Hauser F."/>
            <person name="Cazzamali G."/>
            <person name="Williamson M."/>
            <person name="Park Y."/>
            <person name="Li B."/>
            <person name="Tanaka Y."/>
            <person name="Predel R."/>
            <person name="Neupert S."/>
            <person name="Schachtner J."/>
            <person name="Verleyen P."/>
            <person name="Raible F."/>
            <person name="Bork P."/>
            <person name="Friedrich M."/>
            <person name="Walden K.K."/>
            <person name="Robertson H.M."/>
            <person name="Angeli S."/>
            <person name="Foret S."/>
            <person name="Bucher G."/>
            <person name="Schuetz S."/>
            <person name="Maleszka R."/>
            <person name="Wimmer E.A."/>
            <person name="Beeman R.W."/>
            <person name="Lorenzen M."/>
            <person name="Tomoyasu Y."/>
            <person name="Miller S.C."/>
            <person name="Grossmann D."/>
            <person name="Bucher G."/>
        </authorList>
    </citation>
    <scope>NUCLEOTIDE SEQUENCE [LARGE SCALE GENOMIC DNA]</scope>
    <source>
        <strain evidence="29 30">Georgia GA2</strain>
    </source>
</reference>
<keyword evidence="14" id="KW-0413">Isomerase</keyword>
<dbReference type="GO" id="GO:0006260">
    <property type="term" value="P:DNA replication"/>
    <property type="evidence" value="ECO:0000318"/>
    <property type="project" value="GO_Central"/>
</dbReference>
<feature type="compositionally biased region" description="Basic residues" evidence="24">
    <location>
        <begin position="1223"/>
        <end position="1265"/>
    </location>
</feature>
<comment type="catalytic activity">
    <reaction evidence="19">
        <text>ATP + H2O = ADP + phosphate + H(+)</text>
        <dbReference type="Rhea" id="RHEA:13065"/>
        <dbReference type="ChEBI" id="CHEBI:15377"/>
        <dbReference type="ChEBI" id="CHEBI:15378"/>
        <dbReference type="ChEBI" id="CHEBI:30616"/>
        <dbReference type="ChEBI" id="CHEBI:43474"/>
        <dbReference type="ChEBI" id="CHEBI:456216"/>
    </reaction>
</comment>
<accession>A0A139WEI1</accession>
<dbReference type="STRING" id="7070.A0A139WEI1"/>
<evidence type="ECO:0000256" key="9">
    <source>
        <dbReference type="ARBA" id="ARBA00022806"/>
    </source>
</evidence>
<evidence type="ECO:0000256" key="2">
    <source>
        <dbReference type="ARBA" id="ARBA00004123"/>
    </source>
</evidence>
<dbReference type="GO" id="GO:0043138">
    <property type="term" value="F:3'-5' DNA helicase activity"/>
    <property type="evidence" value="ECO:0000318"/>
    <property type="project" value="GO_Central"/>
</dbReference>
<dbReference type="EC" id="5.6.2.4" evidence="17"/>
<comment type="catalytic activity">
    <reaction evidence="16">
        <text>Couples ATP hydrolysis with the unwinding of duplex DNA by translocating in the 3'-5' direction.</text>
        <dbReference type="EC" id="5.6.2.4"/>
    </reaction>
</comment>
<dbReference type="PROSITE" id="PS50966">
    <property type="entry name" value="ZF_SWIM"/>
    <property type="match status" value="1"/>
</dbReference>
<dbReference type="InterPro" id="IPR007527">
    <property type="entry name" value="Znf_SWIM"/>
</dbReference>
<feature type="region of interest" description="Disordered" evidence="24">
    <location>
        <begin position="1081"/>
        <end position="1101"/>
    </location>
</feature>
<organism evidence="29 30">
    <name type="scientific">Tribolium castaneum</name>
    <name type="common">Red flour beetle</name>
    <dbReference type="NCBI Taxonomy" id="7070"/>
    <lineage>
        <taxon>Eukaryota</taxon>
        <taxon>Metazoa</taxon>
        <taxon>Ecdysozoa</taxon>
        <taxon>Arthropoda</taxon>
        <taxon>Hexapoda</taxon>
        <taxon>Insecta</taxon>
        <taxon>Pterygota</taxon>
        <taxon>Neoptera</taxon>
        <taxon>Endopterygota</taxon>
        <taxon>Coleoptera</taxon>
        <taxon>Polyphaga</taxon>
        <taxon>Cucujiformia</taxon>
        <taxon>Tenebrionidae</taxon>
        <taxon>Tenebrionidae incertae sedis</taxon>
        <taxon>Tribolium</taxon>
    </lineage>
</organism>
<keyword evidence="30" id="KW-1185">Reference proteome</keyword>
<feature type="region of interest" description="Disordered" evidence="24">
    <location>
        <begin position="504"/>
        <end position="529"/>
    </location>
</feature>
<dbReference type="InterPro" id="IPR004589">
    <property type="entry name" value="DNA_helicase_ATP-dep_RecQ"/>
</dbReference>
<evidence type="ECO:0000313" key="30">
    <source>
        <dbReference type="Proteomes" id="UP000007266"/>
    </source>
</evidence>
<evidence type="ECO:0000256" key="19">
    <source>
        <dbReference type="ARBA" id="ARBA00049360"/>
    </source>
</evidence>
<evidence type="ECO:0000259" key="26">
    <source>
        <dbReference type="PROSITE" id="PS50967"/>
    </source>
</evidence>
<dbReference type="SMART" id="SM00956">
    <property type="entry name" value="RQC"/>
    <property type="match status" value="1"/>
</dbReference>
<feature type="region of interest" description="Disordered" evidence="24">
    <location>
        <begin position="1217"/>
        <end position="1276"/>
    </location>
</feature>
<dbReference type="CDD" id="cd18794">
    <property type="entry name" value="SF2_C_RecQ"/>
    <property type="match status" value="1"/>
</dbReference>
<evidence type="ECO:0000256" key="11">
    <source>
        <dbReference type="ARBA" id="ARBA00022840"/>
    </source>
</evidence>
<feature type="domain" description="HRDC" evidence="26">
    <location>
        <begin position="1111"/>
        <end position="1191"/>
    </location>
</feature>
<dbReference type="SMART" id="SM00490">
    <property type="entry name" value="HELICc"/>
    <property type="match status" value="1"/>
</dbReference>
<dbReference type="GO" id="GO:0005634">
    <property type="term" value="C:nucleus"/>
    <property type="evidence" value="ECO:0000318"/>
    <property type="project" value="GO_Central"/>
</dbReference>
<dbReference type="FunCoup" id="A0A139WEI1">
    <property type="interactions" value="117"/>
</dbReference>
<dbReference type="Pfam" id="PF09382">
    <property type="entry name" value="RQC"/>
    <property type="match status" value="1"/>
</dbReference>
<evidence type="ECO:0000256" key="22">
    <source>
        <dbReference type="ARBA" id="ARBA00076271"/>
    </source>
</evidence>
<dbReference type="GO" id="GO:0016787">
    <property type="term" value="F:hydrolase activity"/>
    <property type="evidence" value="ECO:0007669"/>
    <property type="project" value="UniProtKB-KW"/>
</dbReference>
<feature type="domain" description="Helicase ATP-binding" evidence="27">
    <location>
        <begin position="564"/>
        <end position="739"/>
    </location>
</feature>
<comment type="subcellular location">
    <subcellularLocation>
        <location evidence="2">Nucleus</location>
    </subcellularLocation>
</comment>
<dbReference type="InterPro" id="IPR027417">
    <property type="entry name" value="P-loop_NTPase"/>
</dbReference>
<dbReference type="SUPFAM" id="SSF47819">
    <property type="entry name" value="HRDC-like"/>
    <property type="match status" value="1"/>
</dbReference>
<keyword evidence="4" id="KW-0235">DNA replication</keyword>
<feature type="domain" description="SWIM-type" evidence="25">
    <location>
        <begin position="204"/>
        <end position="241"/>
    </location>
</feature>
<dbReference type="GO" id="GO:0003677">
    <property type="term" value="F:DNA binding"/>
    <property type="evidence" value="ECO:0007669"/>
    <property type="project" value="UniProtKB-KW"/>
</dbReference>
<evidence type="ECO:0000256" key="4">
    <source>
        <dbReference type="ARBA" id="ARBA00022705"/>
    </source>
</evidence>
<evidence type="ECO:0000313" key="29">
    <source>
        <dbReference type="EMBL" id="KYB26388.1"/>
    </source>
</evidence>
<evidence type="ECO:0000256" key="7">
    <source>
        <dbReference type="ARBA" id="ARBA00022763"/>
    </source>
</evidence>
<evidence type="ECO:0000259" key="27">
    <source>
        <dbReference type="PROSITE" id="PS51192"/>
    </source>
</evidence>
<evidence type="ECO:0000256" key="17">
    <source>
        <dbReference type="ARBA" id="ARBA00034808"/>
    </source>
</evidence>
<dbReference type="Gene3D" id="1.10.10.10">
    <property type="entry name" value="Winged helix-like DNA-binding domain superfamily/Winged helix DNA-binding domain"/>
    <property type="match status" value="1"/>
</dbReference>
<dbReference type="GO" id="GO:0007131">
    <property type="term" value="P:reciprocal meiotic recombination"/>
    <property type="evidence" value="ECO:0007669"/>
    <property type="project" value="UniProtKB-ARBA"/>
</dbReference>
<dbReference type="SMART" id="SM00487">
    <property type="entry name" value="DEXDc"/>
    <property type="match status" value="1"/>
</dbReference>
<dbReference type="InterPro" id="IPR011545">
    <property type="entry name" value="DEAD/DEAH_box_helicase_dom"/>
</dbReference>
<dbReference type="Gene3D" id="3.40.50.300">
    <property type="entry name" value="P-loop containing nucleotide triphosphate hydrolases"/>
    <property type="match status" value="2"/>
</dbReference>
<keyword evidence="15" id="KW-0539">Nucleus</keyword>
<dbReference type="InterPro" id="IPR002121">
    <property type="entry name" value="HRDC_dom"/>
</dbReference>
<keyword evidence="9" id="KW-0347">Helicase</keyword>
<dbReference type="Proteomes" id="UP000007266">
    <property type="component" value="Linkage group 7"/>
</dbReference>
<dbReference type="Gene3D" id="1.10.150.80">
    <property type="entry name" value="HRDC domain"/>
    <property type="match status" value="1"/>
</dbReference>
<dbReference type="GO" id="GO:0005694">
    <property type="term" value="C:chromosome"/>
    <property type="evidence" value="ECO:0000318"/>
    <property type="project" value="GO_Central"/>
</dbReference>
<dbReference type="NCBIfam" id="TIGR00614">
    <property type="entry name" value="recQ_fam"/>
    <property type="match status" value="1"/>
</dbReference>
<evidence type="ECO:0000256" key="5">
    <source>
        <dbReference type="ARBA" id="ARBA00022723"/>
    </source>
</evidence>
<keyword evidence="12" id="KW-0238">DNA-binding</keyword>
<gene>
    <name evidence="29" type="primary">AUGUSTUS-3.0.2_33793</name>
    <name evidence="29" type="ORF">TcasGA2_TC033793</name>
</gene>
<dbReference type="InterPro" id="IPR032284">
    <property type="entry name" value="RecQ_Zn-bd"/>
</dbReference>
<dbReference type="InterPro" id="IPR001650">
    <property type="entry name" value="Helicase_C-like"/>
</dbReference>
<evidence type="ECO:0000256" key="1">
    <source>
        <dbReference type="ARBA" id="ARBA00001947"/>
    </source>
</evidence>
<dbReference type="SUPFAM" id="SSF52540">
    <property type="entry name" value="P-loop containing nucleoside triphosphate hydrolases"/>
    <property type="match status" value="1"/>
</dbReference>
<dbReference type="EMBL" id="KQ971354">
    <property type="protein sequence ID" value="KYB26388.1"/>
    <property type="molecule type" value="Genomic_DNA"/>
</dbReference>
<dbReference type="GO" id="GO:0008270">
    <property type="term" value="F:zinc ion binding"/>
    <property type="evidence" value="ECO:0007669"/>
    <property type="project" value="UniProtKB-KW"/>
</dbReference>
<dbReference type="InterPro" id="IPR002464">
    <property type="entry name" value="DNA/RNA_helicase_DEAH_CS"/>
</dbReference>
<dbReference type="InterPro" id="IPR036388">
    <property type="entry name" value="WH-like_DNA-bd_sf"/>
</dbReference>
<evidence type="ECO:0000256" key="10">
    <source>
        <dbReference type="ARBA" id="ARBA00022833"/>
    </source>
</evidence>
<evidence type="ECO:0000256" key="24">
    <source>
        <dbReference type="SAM" id="MobiDB-lite"/>
    </source>
</evidence>
<evidence type="ECO:0000259" key="25">
    <source>
        <dbReference type="PROSITE" id="PS50966"/>
    </source>
</evidence>
<evidence type="ECO:0000256" key="13">
    <source>
        <dbReference type="ARBA" id="ARBA00023204"/>
    </source>
</evidence>
<evidence type="ECO:0000256" key="3">
    <source>
        <dbReference type="ARBA" id="ARBA00005446"/>
    </source>
</evidence>
<comment type="cofactor">
    <cofactor evidence="1">
        <name>Zn(2+)</name>
        <dbReference type="ChEBI" id="CHEBI:29105"/>
    </cofactor>
</comment>
<dbReference type="GO" id="GO:0000724">
    <property type="term" value="P:double-strand break repair via homologous recombination"/>
    <property type="evidence" value="ECO:0000318"/>
    <property type="project" value="GO_Central"/>
</dbReference>
<keyword evidence="23" id="KW-0863">Zinc-finger</keyword>
<evidence type="ECO:0000256" key="8">
    <source>
        <dbReference type="ARBA" id="ARBA00022801"/>
    </source>
</evidence>
<evidence type="ECO:0000256" key="15">
    <source>
        <dbReference type="ARBA" id="ARBA00023242"/>
    </source>
</evidence>
<evidence type="ECO:0000256" key="12">
    <source>
        <dbReference type="ARBA" id="ARBA00023125"/>
    </source>
</evidence>
<keyword evidence="11" id="KW-0067">ATP-binding</keyword>
<keyword evidence="7" id="KW-0227">DNA damage</keyword>
<dbReference type="InParanoid" id="A0A139WEI1"/>
<evidence type="ECO:0000256" key="23">
    <source>
        <dbReference type="PROSITE-ProRule" id="PRU00325"/>
    </source>
</evidence>
<dbReference type="InterPro" id="IPR010997">
    <property type="entry name" value="HRDC-like_sf"/>
</dbReference>
<evidence type="ECO:0000256" key="21">
    <source>
        <dbReference type="ARBA" id="ARBA00076065"/>
    </source>
</evidence>
<dbReference type="AlphaFoldDB" id="A0A139WEI1"/>
<dbReference type="InterPro" id="IPR014001">
    <property type="entry name" value="Helicase_ATP-bd"/>
</dbReference>
<dbReference type="GO" id="GO:0009378">
    <property type="term" value="F:four-way junction helicase activity"/>
    <property type="evidence" value="ECO:0000318"/>
    <property type="project" value="GO_Central"/>
</dbReference>
<evidence type="ECO:0000259" key="28">
    <source>
        <dbReference type="PROSITE" id="PS51194"/>
    </source>
</evidence>
<dbReference type="eggNOG" id="KOG0351">
    <property type="taxonomic scope" value="Eukaryota"/>
</dbReference>
<feature type="domain" description="Helicase C-terminal" evidence="28">
    <location>
        <begin position="769"/>
        <end position="911"/>
    </location>
</feature>
<dbReference type="FunFam" id="3.40.50.300:FF:000340">
    <property type="entry name" value="Bloom syndrome, RecQ helicase"/>
    <property type="match status" value="1"/>
</dbReference>
<dbReference type="Pfam" id="PF16124">
    <property type="entry name" value="RecQ_Zn_bind"/>
    <property type="match status" value="1"/>
</dbReference>
<keyword evidence="13" id="KW-0234">DNA repair</keyword>
<dbReference type="PROSITE" id="PS00690">
    <property type="entry name" value="DEAH_ATP_HELICASE"/>
    <property type="match status" value="1"/>
</dbReference>
<reference evidence="29 30" key="2">
    <citation type="journal article" date="2010" name="Nucleic Acids Res.">
        <title>BeetleBase in 2010: revisions to provide comprehensive genomic information for Tribolium castaneum.</title>
        <authorList>
            <person name="Kim H.S."/>
            <person name="Murphy T."/>
            <person name="Xia J."/>
            <person name="Caragea D."/>
            <person name="Park Y."/>
            <person name="Beeman R.W."/>
            <person name="Lorenzen M.D."/>
            <person name="Butcher S."/>
            <person name="Manak J.R."/>
            <person name="Brown S.J."/>
        </authorList>
    </citation>
    <scope>GENOME REANNOTATION</scope>
    <source>
        <strain evidence="29 30">Georgia GA2</strain>
    </source>
</reference>
<dbReference type="FunFam" id="3.40.50.300:FF:000537">
    <property type="entry name" value="Bloom syndrome RecQ-like helicase"/>
    <property type="match status" value="1"/>
</dbReference>
<comment type="similarity">
    <text evidence="3">Belongs to the helicase family. RecQ subfamily.</text>
</comment>
<dbReference type="InterPro" id="IPR018982">
    <property type="entry name" value="RQC_domain"/>
</dbReference>
<dbReference type="PROSITE" id="PS51194">
    <property type="entry name" value="HELICASE_CTER"/>
    <property type="match status" value="1"/>
</dbReference>
<evidence type="ECO:0000256" key="6">
    <source>
        <dbReference type="ARBA" id="ARBA00022741"/>
    </source>
</evidence>
<dbReference type="PANTHER" id="PTHR13710:SF153">
    <property type="entry name" value="RECQ-LIKE DNA HELICASE BLM"/>
    <property type="match status" value="1"/>
</dbReference>
<dbReference type="Pfam" id="PF00570">
    <property type="entry name" value="HRDC"/>
    <property type="match status" value="1"/>
</dbReference>